<gene>
    <name evidence="1" type="ORF">SAMN04488116_2617</name>
</gene>
<reference evidence="2" key="1">
    <citation type="submission" date="2016-11" db="EMBL/GenBank/DDBJ databases">
        <authorList>
            <person name="Varghese N."/>
            <person name="Submissions S."/>
        </authorList>
    </citation>
    <scope>NUCLEOTIDE SEQUENCE [LARGE SCALE GENOMIC DNA]</scope>
    <source>
        <strain evidence="2">DSM 22638</strain>
    </source>
</reference>
<protein>
    <recommendedName>
        <fullName evidence="3">Lipocalin-like domain-containing protein</fullName>
    </recommendedName>
</protein>
<dbReference type="EMBL" id="FQWL01000004">
    <property type="protein sequence ID" value="SHG83604.1"/>
    <property type="molecule type" value="Genomic_DNA"/>
</dbReference>
<dbReference type="OrthoDB" id="1493972at2"/>
<dbReference type="PROSITE" id="PS51257">
    <property type="entry name" value="PROKAR_LIPOPROTEIN"/>
    <property type="match status" value="1"/>
</dbReference>
<keyword evidence="2" id="KW-1185">Reference proteome</keyword>
<evidence type="ECO:0000313" key="1">
    <source>
        <dbReference type="EMBL" id="SHG83604.1"/>
    </source>
</evidence>
<name>A0A1M5N217_9FLAO</name>
<organism evidence="1 2">
    <name type="scientific">Flagellimonas flava</name>
    <dbReference type="NCBI Taxonomy" id="570519"/>
    <lineage>
        <taxon>Bacteria</taxon>
        <taxon>Pseudomonadati</taxon>
        <taxon>Bacteroidota</taxon>
        <taxon>Flavobacteriia</taxon>
        <taxon>Flavobacteriales</taxon>
        <taxon>Flavobacteriaceae</taxon>
        <taxon>Flagellimonas</taxon>
    </lineage>
</organism>
<evidence type="ECO:0008006" key="3">
    <source>
        <dbReference type="Google" id="ProtNLM"/>
    </source>
</evidence>
<proteinExistence type="predicted"/>
<dbReference type="STRING" id="570519.SAMN04488116_2617"/>
<accession>A0A1M5N217</accession>
<dbReference type="RefSeq" id="WP_073180333.1">
    <property type="nucleotide sequence ID" value="NZ_FQWL01000004.1"/>
</dbReference>
<sequence length="143" mass="16766">MKVQLLVLSILMFLGCHSKENPKPNSPEKQDLNGTSWKMDYSMEIHGDTTYRHVPEHWVRIKTFTKNRFTFTGYDFGKKEIAGIGGGTYTLKDSIYTEYIEFHHRSDFNGTQFQGELYIDSLYLYQTGKVGELTLTERWHRID</sequence>
<dbReference type="AlphaFoldDB" id="A0A1M5N217"/>
<dbReference type="Proteomes" id="UP000184532">
    <property type="component" value="Unassembled WGS sequence"/>
</dbReference>
<evidence type="ECO:0000313" key="2">
    <source>
        <dbReference type="Proteomes" id="UP000184532"/>
    </source>
</evidence>